<reference evidence="1" key="1">
    <citation type="submission" date="2019-03" db="EMBL/GenBank/DDBJ databases">
        <title>WGS assembly of Setaria viridis.</title>
        <authorList>
            <person name="Huang P."/>
            <person name="Jenkins J."/>
            <person name="Grimwood J."/>
            <person name="Barry K."/>
            <person name="Healey A."/>
            <person name="Mamidi S."/>
            <person name="Sreedasyam A."/>
            <person name="Shu S."/>
            <person name="Feldman M."/>
            <person name="Wu J."/>
            <person name="Yu Y."/>
            <person name="Chen C."/>
            <person name="Johnson J."/>
            <person name="Rokhsar D."/>
            <person name="Baxter I."/>
            <person name="Schmutz J."/>
            <person name="Brutnell T."/>
            <person name="Kellogg E."/>
        </authorList>
    </citation>
    <scope>NUCLEOTIDE SEQUENCE [LARGE SCALE GENOMIC DNA]</scope>
</reference>
<dbReference type="Gramene" id="TKW19410">
    <property type="protein sequence ID" value="TKW19410"/>
    <property type="gene ID" value="SEVIR_4G018301v2"/>
</dbReference>
<dbReference type="AlphaFoldDB" id="A0A4U6USG1"/>
<evidence type="ECO:0000313" key="2">
    <source>
        <dbReference type="Proteomes" id="UP000298652"/>
    </source>
</evidence>
<evidence type="ECO:0000313" key="1">
    <source>
        <dbReference type="EMBL" id="TKW19410.1"/>
    </source>
</evidence>
<name>A0A4U6USG1_SETVI</name>
<sequence length="30" mass="3472">MGPCSRKEANESQGKRKWRISLYASFQISL</sequence>
<dbReference type="EMBL" id="CM016555">
    <property type="protein sequence ID" value="TKW19410.1"/>
    <property type="molecule type" value="Genomic_DNA"/>
</dbReference>
<keyword evidence="2" id="KW-1185">Reference proteome</keyword>
<gene>
    <name evidence="1" type="ORF">SEVIR_4G018301v2</name>
</gene>
<dbReference type="Proteomes" id="UP000298652">
    <property type="component" value="Chromosome 4"/>
</dbReference>
<organism evidence="1 2">
    <name type="scientific">Setaria viridis</name>
    <name type="common">Green bristlegrass</name>
    <name type="synonym">Setaria italica subsp. viridis</name>
    <dbReference type="NCBI Taxonomy" id="4556"/>
    <lineage>
        <taxon>Eukaryota</taxon>
        <taxon>Viridiplantae</taxon>
        <taxon>Streptophyta</taxon>
        <taxon>Embryophyta</taxon>
        <taxon>Tracheophyta</taxon>
        <taxon>Spermatophyta</taxon>
        <taxon>Magnoliopsida</taxon>
        <taxon>Liliopsida</taxon>
        <taxon>Poales</taxon>
        <taxon>Poaceae</taxon>
        <taxon>PACMAD clade</taxon>
        <taxon>Panicoideae</taxon>
        <taxon>Panicodae</taxon>
        <taxon>Paniceae</taxon>
        <taxon>Cenchrinae</taxon>
        <taxon>Setaria</taxon>
    </lineage>
</organism>
<proteinExistence type="predicted"/>
<protein>
    <submittedName>
        <fullName evidence="1">Uncharacterized protein</fullName>
    </submittedName>
</protein>
<accession>A0A4U6USG1</accession>